<sequence>MCGEGGRSPVARNVVEGADWILDGLGRPRLPCGAIQRKSRLWAGDVREGQIDIPADPRVLRAPADKSAGGEWRRIRRGAGAMTRVRAAPAAGVVLLDGVSKSVFGEREEDALGTRLGSFVERERRARRREEGGGTTRGAVTKPDTHFEKELPRGPRRLRCDSAGRNWAERSNERNTSESIAVALQFQRVKEGLKAGKGG</sequence>
<name>A0AAD7BY73_MYCRO</name>
<keyword evidence="3" id="KW-1185">Reference proteome</keyword>
<gene>
    <name evidence="2" type="ORF">B0H17DRAFT_507650</name>
</gene>
<reference evidence="2" key="1">
    <citation type="submission" date="2023-03" db="EMBL/GenBank/DDBJ databases">
        <title>Massive genome expansion in bonnet fungi (Mycena s.s.) driven by repeated elements and novel gene families across ecological guilds.</title>
        <authorList>
            <consortium name="Lawrence Berkeley National Laboratory"/>
            <person name="Harder C.B."/>
            <person name="Miyauchi S."/>
            <person name="Viragh M."/>
            <person name="Kuo A."/>
            <person name="Thoen E."/>
            <person name="Andreopoulos B."/>
            <person name="Lu D."/>
            <person name="Skrede I."/>
            <person name="Drula E."/>
            <person name="Henrissat B."/>
            <person name="Morin E."/>
            <person name="Kohler A."/>
            <person name="Barry K."/>
            <person name="LaButti K."/>
            <person name="Morin E."/>
            <person name="Salamov A."/>
            <person name="Lipzen A."/>
            <person name="Mereny Z."/>
            <person name="Hegedus B."/>
            <person name="Baldrian P."/>
            <person name="Stursova M."/>
            <person name="Weitz H."/>
            <person name="Taylor A."/>
            <person name="Grigoriev I.V."/>
            <person name="Nagy L.G."/>
            <person name="Martin F."/>
            <person name="Kauserud H."/>
        </authorList>
    </citation>
    <scope>NUCLEOTIDE SEQUENCE</scope>
    <source>
        <strain evidence="2">CBHHK067</strain>
    </source>
</reference>
<evidence type="ECO:0000313" key="3">
    <source>
        <dbReference type="Proteomes" id="UP001221757"/>
    </source>
</evidence>
<evidence type="ECO:0000313" key="2">
    <source>
        <dbReference type="EMBL" id="KAJ7634012.1"/>
    </source>
</evidence>
<protein>
    <submittedName>
        <fullName evidence="2">Uncharacterized protein</fullName>
    </submittedName>
</protein>
<feature type="region of interest" description="Disordered" evidence="1">
    <location>
        <begin position="124"/>
        <end position="178"/>
    </location>
</feature>
<evidence type="ECO:0000256" key="1">
    <source>
        <dbReference type="SAM" id="MobiDB-lite"/>
    </source>
</evidence>
<feature type="compositionally biased region" description="Basic and acidic residues" evidence="1">
    <location>
        <begin position="143"/>
        <end position="176"/>
    </location>
</feature>
<dbReference type="Proteomes" id="UP001221757">
    <property type="component" value="Unassembled WGS sequence"/>
</dbReference>
<dbReference type="EMBL" id="JARKIE010000478">
    <property type="protein sequence ID" value="KAJ7634012.1"/>
    <property type="molecule type" value="Genomic_DNA"/>
</dbReference>
<organism evidence="2 3">
    <name type="scientific">Mycena rosella</name>
    <name type="common">Pink bonnet</name>
    <name type="synonym">Agaricus rosellus</name>
    <dbReference type="NCBI Taxonomy" id="1033263"/>
    <lineage>
        <taxon>Eukaryota</taxon>
        <taxon>Fungi</taxon>
        <taxon>Dikarya</taxon>
        <taxon>Basidiomycota</taxon>
        <taxon>Agaricomycotina</taxon>
        <taxon>Agaricomycetes</taxon>
        <taxon>Agaricomycetidae</taxon>
        <taxon>Agaricales</taxon>
        <taxon>Marasmiineae</taxon>
        <taxon>Mycenaceae</taxon>
        <taxon>Mycena</taxon>
    </lineage>
</organism>
<proteinExistence type="predicted"/>
<accession>A0AAD7BY73</accession>
<dbReference type="AlphaFoldDB" id="A0AAD7BY73"/>
<comment type="caution">
    <text evidence="2">The sequence shown here is derived from an EMBL/GenBank/DDBJ whole genome shotgun (WGS) entry which is preliminary data.</text>
</comment>